<organism evidence="2 3">
    <name type="scientific">Iris pallida</name>
    <name type="common">Sweet iris</name>
    <dbReference type="NCBI Taxonomy" id="29817"/>
    <lineage>
        <taxon>Eukaryota</taxon>
        <taxon>Viridiplantae</taxon>
        <taxon>Streptophyta</taxon>
        <taxon>Embryophyta</taxon>
        <taxon>Tracheophyta</taxon>
        <taxon>Spermatophyta</taxon>
        <taxon>Magnoliopsida</taxon>
        <taxon>Liliopsida</taxon>
        <taxon>Asparagales</taxon>
        <taxon>Iridaceae</taxon>
        <taxon>Iridoideae</taxon>
        <taxon>Irideae</taxon>
        <taxon>Iris</taxon>
    </lineage>
</organism>
<dbReference type="EMBL" id="JANAVB010036994">
    <property type="protein sequence ID" value="KAJ6802824.1"/>
    <property type="molecule type" value="Genomic_DNA"/>
</dbReference>
<keyword evidence="1" id="KW-0472">Membrane</keyword>
<reference evidence="2" key="1">
    <citation type="journal article" date="2023" name="GigaByte">
        <title>Genome assembly of the bearded iris, Iris pallida Lam.</title>
        <authorList>
            <person name="Bruccoleri R.E."/>
            <person name="Oakeley E.J."/>
            <person name="Faust A.M.E."/>
            <person name="Altorfer M."/>
            <person name="Dessus-Babus S."/>
            <person name="Burckhardt D."/>
            <person name="Oertli M."/>
            <person name="Naumann U."/>
            <person name="Petersen F."/>
            <person name="Wong J."/>
        </authorList>
    </citation>
    <scope>NUCLEOTIDE SEQUENCE</scope>
    <source>
        <strain evidence="2">GSM-AAB239-AS_SAM_17_03QT</strain>
    </source>
</reference>
<keyword evidence="3" id="KW-1185">Reference proteome</keyword>
<evidence type="ECO:0000313" key="2">
    <source>
        <dbReference type="EMBL" id="KAJ6802824.1"/>
    </source>
</evidence>
<evidence type="ECO:0000256" key="1">
    <source>
        <dbReference type="SAM" id="Phobius"/>
    </source>
</evidence>
<keyword evidence="1" id="KW-1133">Transmembrane helix</keyword>
<feature type="transmembrane region" description="Helical" evidence="1">
    <location>
        <begin position="26"/>
        <end position="54"/>
    </location>
</feature>
<protein>
    <submittedName>
        <fullName evidence="2">Small GTPase LIP1 isoform X1</fullName>
    </submittedName>
</protein>
<dbReference type="AlphaFoldDB" id="A0AAX6EFN2"/>
<name>A0AAX6EFN2_IRIPA</name>
<gene>
    <name evidence="2" type="ORF">M6B38_190810</name>
</gene>
<sequence>MDNTEVQWDILHSAVLHDVNVDPWDYILLALALMALFSLIHFFASQLVSVLLLLRHMVLGN</sequence>
<accession>A0AAX6EFN2</accession>
<comment type="caution">
    <text evidence="2">The sequence shown here is derived from an EMBL/GenBank/DDBJ whole genome shotgun (WGS) entry which is preliminary data.</text>
</comment>
<reference evidence="2" key="2">
    <citation type="submission" date="2023-04" db="EMBL/GenBank/DDBJ databases">
        <authorList>
            <person name="Bruccoleri R.E."/>
            <person name="Oakeley E.J."/>
            <person name="Faust A.-M."/>
            <person name="Dessus-Babus S."/>
            <person name="Altorfer M."/>
            <person name="Burckhardt D."/>
            <person name="Oertli M."/>
            <person name="Naumann U."/>
            <person name="Petersen F."/>
            <person name="Wong J."/>
        </authorList>
    </citation>
    <scope>NUCLEOTIDE SEQUENCE</scope>
    <source>
        <strain evidence="2">GSM-AAB239-AS_SAM_17_03QT</strain>
        <tissue evidence="2">Leaf</tissue>
    </source>
</reference>
<keyword evidence="1" id="KW-0812">Transmembrane</keyword>
<proteinExistence type="predicted"/>
<dbReference type="Proteomes" id="UP001140949">
    <property type="component" value="Unassembled WGS sequence"/>
</dbReference>
<evidence type="ECO:0000313" key="3">
    <source>
        <dbReference type="Proteomes" id="UP001140949"/>
    </source>
</evidence>